<gene>
    <name evidence="1" type="ORF">Sf11_39</name>
</gene>
<reference evidence="1 2" key="1">
    <citation type="submission" date="2017-07" db="EMBL/GenBank/DDBJ databases">
        <title>A novel bacteriophage with broad spectrum lytic activity against Shigella sp. and E.coliC.</title>
        <authorList>
            <person name="Tousif A.S.K."/>
            <person name="Nabanita G."/>
        </authorList>
    </citation>
    <scope>NUCLEOTIDE SEQUENCE [LARGE SCALE GENOMIC DNA]</scope>
</reference>
<dbReference type="Proteomes" id="UP000253667">
    <property type="component" value="Segment"/>
</dbReference>
<keyword evidence="2" id="KW-1185">Reference proteome</keyword>
<dbReference type="EMBL" id="MF468274">
    <property type="protein sequence ID" value="ATN48442.1"/>
    <property type="molecule type" value="Genomic_DNA"/>
</dbReference>
<proteinExistence type="predicted"/>
<protein>
    <submittedName>
        <fullName evidence="1">Uncharacterized protein</fullName>
    </submittedName>
</protein>
<organism evidence="1 2">
    <name type="scientific">Shigella phage Sfin-1</name>
    <dbReference type="NCBI Taxonomy" id="2024314"/>
    <lineage>
        <taxon>Viruses</taxon>
        <taxon>Duplodnaviria</taxon>
        <taxon>Heunggongvirae</taxon>
        <taxon>Uroviricota</taxon>
        <taxon>Caudoviricetes</taxon>
        <taxon>Drexlerviridae</taxon>
        <taxon>Tunavirinae</taxon>
        <taxon>Tunavirus</taxon>
        <taxon>Tunavirus Sfin1</taxon>
    </lineage>
</organism>
<name>A0A2Z2U7M1_9CAUD</name>
<accession>A0A2Z2U7M1</accession>
<sequence>MNHTYKITTKSPKINGSTVAALNNAAAIHEKNIMERVKAAVGRFYGINADIADSKRLFKYVPGHPYSRMIDIKHEKELVRIGSLSIDEFDHSINLVTAYQTWDGKNDLHSHFLYWQI</sequence>
<evidence type="ECO:0000313" key="1">
    <source>
        <dbReference type="EMBL" id="ATN48442.1"/>
    </source>
</evidence>
<evidence type="ECO:0000313" key="2">
    <source>
        <dbReference type="Proteomes" id="UP000253667"/>
    </source>
</evidence>